<organism evidence="1 2">
    <name type="scientific">Nocardioides szechwanensis</name>
    <dbReference type="NCBI Taxonomy" id="1005944"/>
    <lineage>
        <taxon>Bacteria</taxon>
        <taxon>Bacillati</taxon>
        <taxon>Actinomycetota</taxon>
        <taxon>Actinomycetes</taxon>
        <taxon>Propionibacteriales</taxon>
        <taxon>Nocardioidaceae</taxon>
        <taxon>Nocardioides</taxon>
    </lineage>
</organism>
<reference evidence="1 2" key="1">
    <citation type="submission" date="2016-10" db="EMBL/GenBank/DDBJ databases">
        <authorList>
            <person name="de Groot N.N."/>
        </authorList>
    </citation>
    <scope>NUCLEOTIDE SEQUENCE [LARGE SCALE GENOMIC DNA]</scope>
    <source>
        <strain evidence="1 2">CGMCC 1.11147</strain>
    </source>
</reference>
<dbReference type="InterPro" id="IPR025101">
    <property type="entry name" value="DUF4012"/>
</dbReference>
<name>A0A1H0BR78_9ACTN</name>
<evidence type="ECO:0000313" key="2">
    <source>
        <dbReference type="Proteomes" id="UP000199004"/>
    </source>
</evidence>
<sequence>MVLASAFVCYQAWQVQRDLTKAEASVDDLTAAIDSGDAAARKQAIMDLQDAAQSAEERTDGPLWGALTKLPAFGDDAEAVRALSASLSMVATDGVGPLSDSITDLDRVSVGGRIDIDLIEDLQDPVSQARSAFEAAAAEVDNIDCSGCVGALQPRFDEYVERVDEAASALASTETATRALPDMLGASGPRDYLLIFQNNAEIRATGGMPGSWAQLHAEDGELEMVKQGTAGDFPMTAQPVLPLTDEEVAVYGKEISTYFQDPGFTPDFPRAGALWRAHWERKFPDTPIDGVIALDPVAMSYLIDGTGPVSVGGTTLTRQNLVEELLNRPYLELDTSAQDELFKEAAREIFDAITGDLQSPVDLVRGLSKAAEESRLLVAPFAEQDAAALADSNVLGAMGGDSETTPYVDIGLNDATGSKMSYYLRYWADVRAVSCTGGTQELEASMSLSQAIAPAEAAKLPPSVTGGGNYGTEPGSQLVIVRLYGPAGGKIQDIKIDGKEMKPSRDLQLDGRPVVFLAMILETRNDVVVTWSMTAGIGQTGDGTVDVTPGVQPGNKSSSFASAC</sequence>
<dbReference type="STRING" id="1005944.SAMN05192576_2209"/>
<dbReference type="EMBL" id="FNIC01000003">
    <property type="protein sequence ID" value="SDN48154.1"/>
    <property type="molecule type" value="Genomic_DNA"/>
</dbReference>
<accession>A0A1H0BR78</accession>
<gene>
    <name evidence="1" type="ORF">SAMN05192576_2209</name>
</gene>
<evidence type="ECO:0008006" key="3">
    <source>
        <dbReference type="Google" id="ProtNLM"/>
    </source>
</evidence>
<dbReference type="Pfam" id="PF13196">
    <property type="entry name" value="DUF4012"/>
    <property type="match status" value="1"/>
</dbReference>
<dbReference type="Proteomes" id="UP000199004">
    <property type="component" value="Unassembled WGS sequence"/>
</dbReference>
<protein>
    <recommendedName>
        <fullName evidence="3">DUF4012 domain-containing protein</fullName>
    </recommendedName>
</protein>
<evidence type="ECO:0000313" key="1">
    <source>
        <dbReference type="EMBL" id="SDN48154.1"/>
    </source>
</evidence>
<keyword evidence="2" id="KW-1185">Reference proteome</keyword>
<dbReference type="AlphaFoldDB" id="A0A1H0BR78"/>
<proteinExistence type="predicted"/>